<evidence type="ECO:0000256" key="3">
    <source>
        <dbReference type="ARBA" id="ARBA00012228"/>
    </source>
</evidence>
<dbReference type="EMBL" id="JAWMWH010000001">
    <property type="protein sequence ID" value="MEJ6399712.1"/>
    <property type="molecule type" value="Genomic_DNA"/>
</dbReference>
<evidence type="ECO:0000256" key="7">
    <source>
        <dbReference type="ARBA" id="ARBA00022958"/>
    </source>
</evidence>
<organism evidence="12 13">
    <name type="scientific">Nicoliella lavandulae</name>
    <dbReference type="NCBI Taxonomy" id="3082954"/>
    <lineage>
        <taxon>Bacteria</taxon>
        <taxon>Bacillati</taxon>
        <taxon>Bacillota</taxon>
        <taxon>Bacilli</taxon>
        <taxon>Lactobacillales</taxon>
        <taxon>Lactobacillaceae</taxon>
        <taxon>Nicoliella</taxon>
    </lineage>
</organism>
<keyword evidence="8 10" id="KW-0520">NAD</keyword>
<evidence type="ECO:0000313" key="13">
    <source>
        <dbReference type="Proteomes" id="UP001370590"/>
    </source>
</evidence>
<feature type="domain" description="YjeF N-terminal" evidence="11">
    <location>
        <begin position="9"/>
        <end position="211"/>
    </location>
</feature>
<proteinExistence type="inferred from homology"/>
<evidence type="ECO:0000256" key="1">
    <source>
        <dbReference type="ARBA" id="ARBA00000013"/>
    </source>
</evidence>
<feature type="binding site" evidence="10">
    <location>
        <position position="157"/>
    </location>
    <ligand>
        <name>K(+)</name>
        <dbReference type="ChEBI" id="CHEBI:29103"/>
    </ligand>
</feature>
<dbReference type="Proteomes" id="UP001370590">
    <property type="component" value="Unassembled WGS sequence"/>
</dbReference>
<reference evidence="12 13" key="1">
    <citation type="submission" date="2023-10" db="EMBL/GenBank/DDBJ databases">
        <title>Nicoliella lavandulae sp. nov. isolated from Lavandula angustifolia flowers.</title>
        <authorList>
            <person name="Alcantara C."/>
            <person name="Zuniga M."/>
            <person name="Landete J.M."/>
            <person name="Monedero V."/>
        </authorList>
    </citation>
    <scope>NUCLEOTIDE SEQUENCE [LARGE SCALE GENOMIC DNA]</scope>
    <source>
        <strain evidence="12 13">Es01</strain>
    </source>
</reference>
<evidence type="ECO:0000256" key="9">
    <source>
        <dbReference type="ARBA" id="ARBA00023235"/>
    </source>
</evidence>
<evidence type="ECO:0000313" key="12">
    <source>
        <dbReference type="EMBL" id="MEJ6399712.1"/>
    </source>
</evidence>
<keyword evidence="13" id="KW-1185">Reference proteome</keyword>
<dbReference type="EC" id="5.1.99.6" evidence="3 10"/>
<evidence type="ECO:0000259" key="11">
    <source>
        <dbReference type="PROSITE" id="PS51385"/>
    </source>
</evidence>
<feature type="binding site" evidence="10">
    <location>
        <position position="136"/>
    </location>
    <ligand>
        <name>(6S)-NADPHX</name>
        <dbReference type="ChEBI" id="CHEBI:64076"/>
    </ligand>
</feature>
<comment type="similarity">
    <text evidence="10">Belongs to the NnrE/AIBP family.</text>
</comment>
<dbReference type="PANTHER" id="PTHR13232">
    <property type="entry name" value="NAD(P)H-HYDRATE EPIMERASE"/>
    <property type="match status" value="1"/>
</dbReference>
<name>A0ABU8SIH4_9LACO</name>
<feature type="binding site" evidence="10">
    <location>
        <position position="154"/>
    </location>
    <ligand>
        <name>(6S)-NADPHX</name>
        <dbReference type="ChEBI" id="CHEBI:64076"/>
    </ligand>
</feature>
<feature type="binding site" evidence="10">
    <location>
        <position position="58"/>
    </location>
    <ligand>
        <name>K(+)</name>
        <dbReference type="ChEBI" id="CHEBI:29103"/>
    </ligand>
</feature>
<dbReference type="Gene3D" id="3.40.50.10260">
    <property type="entry name" value="YjeF N-terminal domain"/>
    <property type="match status" value="1"/>
</dbReference>
<dbReference type="PROSITE" id="PS51385">
    <property type="entry name" value="YJEF_N"/>
    <property type="match status" value="1"/>
</dbReference>
<dbReference type="GO" id="GO:0052856">
    <property type="term" value="F:NAD(P)HX epimerase activity"/>
    <property type="evidence" value="ECO:0007669"/>
    <property type="project" value="UniProtKB-EC"/>
</dbReference>
<dbReference type="InterPro" id="IPR004443">
    <property type="entry name" value="YjeF_N_dom"/>
</dbReference>
<evidence type="ECO:0000256" key="2">
    <source>
        <dbReference type="ARBA" id="ARBA00000909"/>
    </source>
</evidence>
<dbReference type="NCBIfam" id="TIGR00197">
    <property type="entry name" value="yjeF_nterm"/>
    <property type="match status" value="1"/>
</dbReference>
<evidence type="ECO:0000256" key="10">
    <source>
        <dbReference type="HAMAP-Rule" id="MF_01966"/>
    </source>
</evidence>
<dbReference type="InterPro" id="IPR032976">
    <property type="entry name" value="YJEFN_prot_NAXE-like"/>
</dbReference>
<comment type="catalytic activity">
    <reaction evidence="1 10">
        <text>(6R)-NADHX = (6S)-NADHX</text>
        <dbReference type="Rhea" id="RHEA:32215"/>
        <dbReference type="ChEBI" id="CHEBI:64074"/>
        <dbReference type="ChEBI" id="CHEBI:64075"/>
        <dbReference type="EC" id="5.1.99.6"/>
    </reaction>
</comment>
<protein>
    <recommendedName>
        <fullName evidence="3 10">NAD(P)H-hydrate epimerase</fullName>
        <ecNumber evidence="3 10">5.1.99.6</ecNumber>
    </recommendedName>
    <alternativeName>
        <fullName evidence="10">NAD(P)HX epimerase</fullName>
    </alternativeName>
</protein>
<accession>A0ABU8SIH4</accession>
<comment type="function">
    <text evidence="10">Catalyzes the epimerization of the S- and R-forms of NAD(P)HX, a damaged form of NAD(P)H that is a result of enzymatic or heat-dependent hydration. This is a prerequisite for the S-specific NAD(P)H-hydrate dehydratase to allow the repair of both epimers of NAD(P)HX.</text>
</comment>
<keyword evidence="7 10" id="KW-0630">Potassium</keyword>
<feature type="binding site" evidence="10">
    <location>
        <begin position="57"/>
        <end position="61"/>
    </location>
    <ligand>
        <name>(6S)-NADPHX</name>
        <dbReference type="ChEBI" id="CHEBI:64076"/>
    </ligand>
</feature>
<dbReference type="Pfam" id="PF03853">
    <property type="entry name" value="YjeF_N"/>
    <property type="match status" value="1"/>
</dbReference>
<evidence type="ECO:0000256" key="6">
    <source>
        <dbReference type="ARBA" id="ARBA00022857"/>
    </source>
</evidence>
<comment type="catalytic activity">
    <reaction evidence="2 10">
        <text>(6R)-NADPHX = (6S)-NADPHX</text>
        <dbReference type="Rhea" id="RHEA:32227"/>
        <dbReference type="ChEBI" id="CHEBI:64076"/>
        <dbReference type="ChEBI" id="CHEBI:64077"/>
        <dbReference type="EC" id="5.1.99.6"/>
    </reaction>
</comment>
<sequence>MKTISVSDAKAFDEYTMREVGIPSLVLMERAALKSIENIDQLKWDLSHVLVVAGSGNNGGDGLAIARLLKLKGVSVDVFLVGNPEHATIERTQQLMFAQKYGVNVINGNPIDWQSYTVIIDAIFGIGLSRDVSGNYQAIIQSINDSNAKTLAIDVPSGLNAQSGEEMGIAVHANATATFAYAKQGMASTTGQAYCGQLFVDDIGIYDPKTIQMGGTQ</sequence>
<dbReference type="HAMAP" id="MF_01966">
    <property type="entry name" value="NADHX_epimerase"/>
    <property type="match status" value="1"/>
</dbReference>
<feature type="binding site" evidence="10">
    <location>
        <position position="121"/>
    </location>
    <ligand>
        <name>K(+)</name>
        <dbReference type="ChEBI" id="CHEBI:29103"/>
    </ligand>
</feature>
<dbReference type="PANTHER" id="PTHR13232:SF10">
    <property type="entry name" value="NAD(P)H-HYDRATE EPIMERASE"/>
    <property type="match status" value="1"/>
</dbReference>
<gene>
    <name evidence="10" type="primary">nnrE</name>
    <name evidence="12" type="ORF">R4146_00730</name>
</gene>
<comment type="cofactor">
    <cofactor evidence="10">
        <name>K(+)</name>
        <dbReference type="ChEBI" id="CHEBI:29103"/>
    </cofactor>
    <text evidence="10">Binds 1 potassium ion per subunit.</text>
</comment>
<keyword evidence="4 10" id="KW-0479">Metal-binding</keyword>
<dbReference type="RefSeq" id="WP_339959555.1">
    <property type="nucleotide sequence ID" value="NZ_JAWMWH010000001.1"/>
</dbReference>
<evidence type="ECO:0000256" key="5">
    <source>
        <dbReference type="ARBA" id="ARBA00022741"/>
    </source>
</evidence>
<feature type="binding site" evidence="10">
    <location>
        <begin position="125"/>
        <end position="131"/>
    </location>
    <ligand>
        <name>(6S)-NADPHX</name>
        <dbReference type="ChEBI" id="CHEBI:64076"/>
    </ligand>
</feature>
<dbReference type="InterPro" id="IPR036652">
    <property type="entry name" value="YjeF_N_dom_sf"/>
</dbReference>
<evidence type="ECO:0000256" key="4">
    <source>
        <dbReference type="ARBA" id="ARBA00022723"/>
    </source>
</evidence>
<comment type="caution">
    <text evidence="12">The sequence shown here is derived from an EMBL/GenBank/DDBJ whole genome shotgun (WGS) entry which is preliminary data.</text>
</comment>
<dbReference type="SUPFAM" id="SSF64153">
    <property type="entry name" value="YjeF N-terminal domain-like"/>
    <property type="match status" value="1"/>
</dbReference>
<keyword evidence="6 10" id="KW-0521">NADP</keyword>
<keyword evidence="9 10" id="KW-0413">Isomerase</keyword>
<evidence type="ECO:0000256" key="8">
    <source>
        <dbReference type="ARBA" id="ARBA00023027"/>
    </source>
</evidence>
<keyword evidence="5 10" id="KW-0547">Nucleotide-binding</keyword>